<sequence>DSRWYHHCRHHAAGSPRRHSRLRHRWSRRRPPWWPRLDGRLCRSH</sequence>
<dbReference type="Proteomes" id="UP000044602">
    <property type="component" value="Unassembled WGS sequence"/>
</dbReference>
<keyword evidence="2" id="KW-1185">Reference proteome</keyword>
<evidence type="ECO:0000313" key="1">
    <source>
        <dbReference type="EMBL" id="CRK32758.1"/>
    </source>
</evidence>
<name>A0A0G4MEP2_VERLO</name>
<gene>
    <name evidence="1" type="ORF">BN1708_019111</name>
</gene>
<evidence type="ECO:0000313" key="2">
    <source>
        <dbReference type="Proteomes" id="UP000044602"/>
    </source>
</evidence>
<feature type="non-terminal residue" evidence="1">
    <location>
        <position position="1"/>
    </location>
</feature>
<dbReference type="EMBL" id="CVQH01022298">
    <property type="protein sequence ID" value="CRK32758.1"/>
    <property type="molecule type" value="Genomic_DNA"/>
</dbReference>
<protein>
    <submittedName>
        <fullName evidence="1">Uncharacterized protein</fullName>
    </submittedName>
</protein>
<accession>A0A0G4MEP2</accession>
<proteinExistence type="predicted"/>
<dbReference type="AlphaFoldDB" id="A0A0G4MEP2"/>
<organism evidence="1 2">
    <name type="scientific">Verticillium longisporum</name>
    <name type="common">Verticillium dahliae var. longisporum</name>
    <dbReference type="NCBI Taxonomy" id="100787"/>
    <lineage>
        <taxon>Eukaryota</taxon>
        <taxon>Fungi</taxon>
        <taxon>Dikarya</taxon>
        <taxon>Ascomycota</taxon>
        <taxon>Pezizomycotina</taxon>
        <taxon>Sordariomycetes</taxon>
        <taxon>Hypocreomycetidae</taxon>
        <taxon>Glomerellales</taxon>
        <taxon>Plectosphaerellaceae</taxon>
        <taxon>Verticillium</taxon>
    </lineage>
</organism>
<reference evidence="1 2" key="1">
    <citation type="submission" date="2015-05" db="EMBL/GenBank/DDBJ databases">
        <authorList>
            <person name="Wang D.B."/>
            <person name="Wang M."/>
        </authorList>
    </citation>
    <scope>NUCLEOTIDE SEQUENCE [LARGE SCALE GENOMIC DNA]</scope>
    <source>
        <strain evidence="1">VL1</strain>
    </source>
</reference>